<dbReference type="Proteomes" id="UP001652432">
    <property type="component" value="Unassembled WGS sequence"/>
</dbReference>
<dbReference type="InterPro" id="IPR008928">
    <property type="entry name" value="6-hairpin_glycosidase_sf"/>
</dbReference>
<evidence type="ECO:0000313" key="2">
    <source>
        <dbReference type="Proteomes" id="UP001652432"/>
    </source>
</evidence>
<proteinExistence type="predicted"/>
<dbReference type="Gene3D" id="1.50.10.10">
    <property type="match status" value="1"/>
</dbReference>
<name>A0ABT2T3A5_9FIRM</name>
<dbReference type="RefSeq" id="WP_262574304.1">
    <property type="nucleotide sequence ID" value="NZ_JAOQKJ010000005.1"/>
</dbReference>
<keyword evidence="2" id="KW-1185">Reference proteome</keyword>
<reference evidence="1 2" key="1">
    <citation type="journal article" date="2021" name="ISME Commun">
        <title>Automated analysis of genomic sequences facilitates high-throughput and comprehensive description of bacteria.</title>
        <authorList>
            <person name="Hitch T.C.A."/>
        </authorList>
    </citation>
    <scope>NUCLEOTIDE SEQUENCE [LARGE SCALE GENOMIC DNA]</scope>
    <source>
        <strain evidence="1 2">Sanger_18</strain>
    </source>
</reference>
<comment type="caution">
    <text evidence="1">The sequence shown here is derived from an EMBL/GenBank/DDBJ whole genome shotgun (WGS) entry which is preliminary data.</text>
</comment>
<dbReference type="EMBL" id="JAOQKJ010000005">
    <property type="protein sequence ID" value="MCU6744279.1"/>
    <property type="molecule type" value="Genomic_DNA"/>
</dbReference>
<gene>
    <name evidence="1" type="ORF">OCV77_07185</name>
</gene>
<accession>A0ABT2T3A5</accession>
<sequence length="334" mass="38445">MKEGERSRWIVNEGTFLMMNTFDLLIDHLFFECRYHPWTVRNALDFFAESYSYKDQCSISFTHDMGSHYVFTPKGQSSYEIPYLTDCLSYMTQEQLCNWILAAAVYAYRTGNTVWLLSRKETLVECFQSMQKRDGLISDGIMDVDSSRCEGGSEITTYDSLDVSLGQARRNSYIAMKCFASYLALGSMFEQLPMEEYQEQADSAADNCEEHMLAYFDRKKKRFPALFDGEGTMAIVPVIEGIIYPVFFGKPEAVSEDGKHGRLIRALKEHIQTVLVPGICLFEDGGFKLSETSDNSWISKIFLCQYIIEKVLHMNMPQVMDRADAAHWSLWMEE</sequence>
<dbReference type="InterPro" id="IPR000852">
    <property type="entry name" value="Glyco_hydro_52"/>
</dbReference>
<dbReference type="SUPFAM" id="SSF48208">
    <property type="entry name" value="Six-hairpin glycosidases"/>
    <property type="match status" value="1"/>
</dbReference>
<evidence type="ECO:0000313" key="1">
    <source>
        <dbReference type="EMBL" id="MCU6744279.1"/>
    </source>
</evidence>
<protein>
    <submittedName>
        <fullName evidence="1">Glycoside hydrolase family 52 protein</fullName>
    </submittedName>
</protein>
<dbReference type="InterPro" id="IPR012341">
    <property type="entry name" value="6hp_glycosidase-like_sf"/>
</dbReference>
<dbReference type="Pfam" id="PF03512">
    <property type="entry name" value="Glyco_hydro_52"/>
    <property type="match status" value="1"/>
</dbReference>
<keyword evidence="1" id="KW-0378">Hydrolase</keyword>
<organism evidence="1 2">
    <name type="scientific">Suilimivivens aceti</name>
    <dbReference type="NCBI Taxonomy" id="2981774"/>
    <lineage>
        <taxon>Bacteria</taxon>
        <taxon>Bacillati</taxon>
        <taxon>Bacillota</taxon>
        <taxon>Clostridia</taxon>
        <taxon>Lachnospirales</taxon>
        <taxon>Lachnospiraceae</taxon>
        <taxon>Suilimivivens</taxon>
    </lineage>
</organism>
<dbReference type="GO" id="GO:0016787">
    <property type="term" value="F:hydrolase activity"/>
    <property type="evidence" value="ECO:0007669"/>
    <property type="project" value="UniProtKB-KW"/>
</dbReference>